<feature type="transmembrane region" description="Helical" evidence="2">
    <location>
        <begin position="151"/>
        <end position="171"/>
    </location>
</feature>
<dbReference type="InterPro" id="IPR050706">
    <property type="entry name" value="Cyclic-di-GMP_PDE-like"/>
</dbReference>
<organism evidence="4 5">
    <name type="scientific">Acidovorax delafieldii</name>
    <name type="common">Pseudomonas delafieldii</name>
    <dbReference type="NCBI Taxonomy" id="47920"/>
    <lineage>
        <taxon>Bacteria</taxon>
        <taxon>Pseudomonadati</taxon>
        <taxon>Pseudomonadota</taxon>
        <taxon>Betaproteobacteria</taxon>
        <taxon>Burkholderiales</taxon>
        <taxon>Comamonadaceae</taxon>
        <taxon>Acidovorax</taxon>
    </lineage>
</organism>
<feature type="transmembrane region" description="Helical" evidence="2">
    <location>
        <begin position="12"/>
        <end position="38"/>
    </location>
</feature>
<feature type="transmembrane region" description="Helical" evidence="2">
    <location>
        <begin position="87"/>
        <end position="109"/>
    </location>
</feature>
<gene>
    <name evidence="4" type="ORF">ATF69_0063</name>
</gene>
<dbReference type="SMART" id="SM00052">
    <property type="entry name" value="EAL"/>
    <property type="match status" value="1"/>
</dbReference>
<evidence type="ECO:0000256" key="1">
    <source>
        <dbReference type="SAM" id="MobiDB-lite"/>
    </source>
</evidence>
<dbReference type="InterPro" id="IPR035919">
    <property type="entry name" value="EAL_sf"/>
</dbReference>
<keyword evidence="2" id="KW-1133">Transmembrane helix</keyword>
<name>A0A561XY84_ACIDE</name>
<reference evidence="4 5" key="1">
    <citation type="journal article" date="2015" name="Stand. Genomic Sci.">
        <title>Genomic Encyclopedia of Bacterial and Archaeal Type Strains, Phase III: the genomes of soil and plant-associated and newly described type strains.</title>
        <authorList>
            <person name="Whitman W.B."/>
            <person name="Woyke T."/>
            <person name="Klenk H.P."/>
            <person name="Zhou Y."/>
            <person name="Lilburn T.G."/>
            <person name="Beck B.J."/>
            <person name="De Vos P."/>
            <person name="Vandamme P."/>
            <person name="Eisen J.A."/>
            <person name="Garrity G."/>
            <person name="Hugenholtz P."/>
            <person name="Kyrpides N.C."/>
        </authorList>
    </citation>
    <scope>NUCLEOTIDE SEQUENCE [LARGE SCALE GENOMIC DNA]</scope>
    <source>
        <strain evidence="4 5">DSM 64</strain>
    </source>
</reference>
<comment type="caution">
    <text evidence="4">The sequence shown here is derived from an EMBL/GenBank/DDBJ whole genome shotgun (WGS) entry which is preliminary data.</text>
</comment>
<evidence type="ECO:0000313" key="4">
    <source>
        <dbReference type="EMBL" id="TWG41080.1"/>
    </source>
</evidence>
<evidence type="ECO:0000259" key="3">
    <source>
        <dbReference type="PROSITE" id="PS50883"/>
    </source>
</evidence>
<dbReference type="CDD" id="cd01948">
    <property type="entry name" value="EAL"/>
    <property type="match status" value="1"/>
</dbReference>
<dbReference type="PROSITE" id="PS50883">
    <property type="entry name" value="EAL"/>
    <property type="match status" value="1"/>
</dbReference>
<feature type="transmembrane region" description="Helical" evidence="2">
    <location>
        <begin position="220"/>
        <end position="239"/>
    </location>
</feature>
<dbReference type="AlphaFoldDB" id="A0A561XY84"/>
<feature type="transmembrane region" description="Helical" evidence="2">
    <location>
        <begin position="408"/>
        <end position="432"/>
    </location>
</feature>
<dbReference type="GO" id="GO:0071111">
    <property type="term" value="F:cyclic-guanylate-specific phosphodiesterase activity"/>
    <property type="evidence" value="ECO:0007669"/>
    <property type="project" value="InterPro"/>
</dbReference>
<dbReference type="InterPro" id="IPR001633">
    <property type="entry name" value="EAL_dom"/>
</dbReference>
<feature type="transmembrane region" description="Helical" evidence="2">
    <location>
        <begin position="59"/>
        <end position="81"/>
    </location>
</feature>
<evidence type="ECO:0000313" key="5">
    <source>
        <dbReference type="Proteomes" id="UP000321485"/>
    </source>
</evidence>
<dbReference type="EMBL" id="VJWE01000001">
    <property type="protein sequence ID" value="TWG41080.1"/>
    <property type="molecule type" value="Genomic_DNA"/>
</dbReference>
<protein>
    <submittedName>
        <fullName evidence="4">EAL domain-containing protein (Putative c-di-GMP-specific phosphodiesterase class I)</fullName>
    </submittedName>
</protein>
<dbReference type="Gene3D" id="3.20.20.450">
    <property type="entry name" value="EAL domain"/>
    <property type="match status" value="1"/>
</dbReference>
<dbReference type="PANTHER" id="PTHR33121:SF70">
    <property type="entry name" value="SIGNALING PROTEIN YKOW"/>
    <property type="match status" value="1"/>
</dbReference>
<dbReference type="Pfam" id="PF00563">
    <property type="entry name" value="EAL"/>
    <property type="match status" value="1"/>
</dbReference>
<keyword evidence="2" id="KW-0812">Transmembrane</keyword>
<feature type="transmembrane region" description="Helical" evidence="2">
    <location>
        <begin position="121"/>
        <end position="139"/>
    </location>
</feature>
<feature type="domain" description="EAL" evidence="3">
    <location>
        <begin position="278"/>
        <end position="531"/>
    </location>
</feature>
<accession>A0A561XY84</accession>
<sequence>MDDMVSIWHGAMQVFVVGFPPLLQSLLFWVFAALVVHVCQQLVEHTAYSVDPSSRRISASHASLCIGSIVWALDVVGLFLYNELSHHVLELVPALSGLVIMVVSARLTIPTLSTGASKRRIALASLWLAMGTLAGHFTITSSHVQSFGQINLPATVLSLGIATGISCYCAIRHRAAKLSVLNPRYRAQNWADKLLCGGAILVLHWLLVNTFPMHQGNHDAASDGAALLVVMLVFAMAVAMEHLSNLRSDAGRQQLLRRGLSMMRTSALAHNAHSDIQQSLIADHLDRLLHPDNLALHFQPIIHTQRSGVQLEALLRLTDTTLGRINPETFLLVCELQGKTAEVDRMIVCNALDHLCNWRAQGMDAVSISVNVAPVTLMHESFAPWLGLQLAQRGLPPRTLKLEMTEHAVIALAPQMVAAISALSALGVAVLMDDFGAGYSSLGMLAELPIAGIKCDRLFVRQLPQDRRRQKLLRHISSLARDLGLSVVVEGVETPEELRALAAAGLHHIQGYLFSRPIAAPDVPNWHRTQLQSQRAALQALLHTPGSGRDSDTSFVPTQPGMHWASGA</sequence>
<feature type="transmembrane region" description="Helical" evidence="2">
    <location>
        <begin position="191"/>
        <end position="208"/>
    </location>
</feature>
<dbReference type="Proteomes" id="UP000321485">
    <property type="component" value="Unassembled WGS sequence"/>
</dbReference>
<dbReference type="PANTHER" id="PTHR33121">
    <property type="entry name" value="CYCLIC DI-GMP PHOSPHODIESTERASE PDEF"/>
    <property type="match status" value="1"/>
</dbReference>
<proteinExistence type="predicted"/>
<keyword evidence="2" id="KW-0472">Membrane</keyword>
<evidence type="ECO:0000256" key="2">
    <source>
        <dbReference type="SAM" id="Phobius"/>
    </source>
</evidence>
<feature type="region of interest" description="Disordered" evidence="1">
    <location>
        <begin position="544"/>
        <end position="568"/>
    </location>
</feature>
<dbReference type="SUPFAM" id="SSF141868">
    <property type="entry name" value="EAL domain-like"/>
    <property type="match status" value="1"/>
</dbReference>